<evidence type="ECO:0000313" key="17">
    <source>
        <dbReference type="Proteomes" id="UP000199546"/>
    </source>
</evidence>
<keyword evidence="5" id="KW-0597">Phosphoprotein</keyword>
<dbReference type="InterPro" id="IPR005467">
    <property type="entry name" value="His_kinase_dom"/>
</dbReference>
<evidence type="ECO:0000256" key="2">
    <source>
        <dbReference type="ARBA" id="ARBA00001968"/>
    </source>
</evidence>
<dbReference type="Gene3D" id="3.30.565.10">
    <property type="entry name" value="Histidine kinase-like ATPase, C-terminal domain"/>
    <property type="match status" value="1"/>
</dbReference>
<dbReference type="FunFam" id="3.30.565.10:FF:000006">
    <property type="entry name" value="Sensor histidine kinase WalK"/>
    <property type="match status" value="1"/>
</dbReference>
<dbReference type="GO" id="GO:0005886">
    <property type="term" value="C:plasma membrane"/>
    <property type="evidence" value="ECO:0007669"/>
    <property type="project" value="UniProtKB-SubCell"/>
</dbReference>
<dbReference type="EC" id="2.7.13.3" evidence="4"/>
<proteinExistence type="predicted"/>
<dbReference type="CDD" id="cd00075">
    <property type="entry name" value="HATPase"/>
    <property type="match status" value="1"/>
</dbReference>
<evidence type="ECO:0000256" key="5">
    <source>
        <dbReference type="ARBA" id="ARBA00022553"/>
    </source>
</evidence>
<keyword evidence="10" id="KW-0902">Two-component regulatory system</keyword>
<dbReference type="Gene3D" id="1.10.287.130">
    <property type="match status" value="1"/>
</dbReference>
<dbReference type="PROSITE" id="PS50885">
    <property type="entry name" value="HAMP"/>
    <property type="match status" value="1"/>
</dbReference>
<feature type="compositionally biased region" description="Gly residues" evidence="12">
    <location>
        <begin position="127"/>
        <end position="136"/>
    </location>
</feature>
<feature type="transmembrane region" description="Helical" evidence="13">
    <location>
        <begin position="12"/>
        <end position="39"/>
    </location>
</feature>
<dbReference type="SMART" id="SM00304">
    <property type="entry name" value="HAMP"/>
    <property type="match status" value="1"/>
</dbReference>
<dbReference type="SMART" id="SM00388">
    <property type="entry name" value="HisKA"/>
    <property type="match status" value="1"/>
</dbReference>
<feature type="region of interest" description="Disordered" evidence="12">
    <location>
        <begin position="498"/>
        <end position="541"/>
    </location>
</feature>
<dbReference type="EMBL" id="FPBA01000002">
    <property type="protein sequence ID" value="SFT47449.1"/>
    <property type="molecule type" value="Genomic_DNA"/>
</dbReference>
<dbReference type="FunFam" id="1.10.287.130:FF:000001">
    <property type="entry name" value="Two-component sensor histidine kinase"/>
    <property type="match status" value="1"/>
</dbReference>
<feature type="region of interest" description="Disordered" evidence="12">
    <location>
        <begin position="125"/>
        <end position="145"/>
    </location>
</feature>
<dbReference type="RefSeq" id="WP_245784491.1">
    <property type="nucleotide sequence ID" value="NZ_FPBA01000002.1"/>
</dbReference>
<dbReference type="InterPro" id="IPR003660">
    <property type="entry name" value="HAMP_dom"/>
</dbReference>
<reference evidence="17" key="1">
    <citation type="submission" date="2016-10" db="EMBL/GenBank/DDBJ databases">
        <authorList>
            <person name="Varghese N."/>
            <person name="Submissions S."/>
        </authorList>
    </citation>
    <scope>NUCLEOTIDE SEQUENCE [LARGE SCALE GENOMIC DNA]</scope>
    <source>
        <strain evidence="17">DSM 46136</strain>
    </source>
</reference>
<sequence>MRSGPRLPRVPLRITLVAVLLVLVAMALVATGVTATSLLKRYLVVQLDQQLERTVRDMRAVEGVLAGCYRGGDLRFVDPDSDTYLACVVPGDEDPVVVSGPLRTDELPDLDAEEVAEIAVLATSAGGPRGEGGGPDGPRAETVTSGDGDTYWRVAAVRLPDGTTVVVGGDLDRDDRVIAQLGRIEIVVGLVVLVALGVTGYWLVGSSLRPLAEVERTAQAIAAGDLSQRVPDGDDRTEVGRLSRALNGMLSRIESAFRSQQASEEQARASEERMRRFVADASHELRTPLTSIRGFAELYRQGAVTNPEGVARLMQRIESEGGRMGVLVEDLLQLARLDQQRPLDIAPVDLAEVASDAVHDARVLQPDRPVSLHLDDSLTEVPVVLGDEARLRQVVGNLVTNALVHTADTARVTVSIGEDTSDGGDRVVLRVADEGPGLAPGDAARVFERFYRADASRSRGAGGTGLGLSIVASLVAAHGGDVHLDTAPGRGATFTVRLPRSGPELPDGVPGSSPASGAWGLPGGAPGRPADPAGLPSAGEH</sequence>
<dbReference type="SMART" id="SM00387">
    <property type="entry name" value="HATPase_c"/>
    <property type="match status" value="1"/>
</dbReference>
<protein>
    <recommendedName>
        <fullName evidence="4">histidine kinase</fullName>
        <ecNumber evidence="4">2.7.13.3</ecNumber>
    </recommendedName>
</protein>
<dbReference type="InterPro" id="IPR036097">
    <property type="entry name" value="HisK_dim/P_sf"/>
</dbReference>
<dbReference type="InterPro" id="IPR050428">
    <property type="entry name" value="TCS_sensor_his_kinase"/>
</dbReference>
<comment type="subcellular location">
    <subcellularLocation>
        <location evidence="3">Cell membrane</location>
    </subcellularLocation>
</comment>
<dbReference type="AlphaFoldDB" id="A0A1I6YA88"/>
<dbReference type="InterPro" id="IPR003661">
    <property type="entry name" value="HisK_dim/P_dom"/>
</dbReference>
<keyword evidence="7 13" id="KW-0812">Transmembrane</keyword>
<feature type="domain" description="HAMP" evidence="15">
    <location>
        <begin position="205"/>
        <end position="258"/>
    </location>
</feature>
<name>A0A1I6YA88_9ACTN</name>
<feature type="compositionally biased region" description="Low complexity" evidence="12">
    <location>
        <begin position="506"/>
        <end position="519"/>
    </location>
</feature>
<dbReference type="GO" id="GO:0000155">
    <property type="term" value="F:phosphorelay sensor kinase activity"/>
    <property type="evidence" value="ECO:0007669"/>
    <property type="project" value="InterPro"/>
</dbReference>
<dbReference type="PRINTS" id="PR00344">
    <property type="entry name" value="BCTRLSENSOR"/>
</dbReference>
<keyword evidence="11 13" id="KW-0472">Membrane</keyword>
<evidence type="ECO:0000256" key="7">
    <source>
        <dbReference type="ARBA" id="ARBA00022692"/>
    </source>
</evidence>
<evidence type="ECO:0000256" key="12">
    <source>
        <dbReference type="SAM" id="MobiDB-lite"/>
    </source>
</evidence>
<organism evidence="16 17">
    <name type="scientific">Geodermatophilus amargosae</name>
    <dbReference type="NCBI Taxonomy" id="1296565"/>
    <lineage>
        <taxon>Bacteria</taxon>
        <taxon>Bacillati</taxon>
        <taxon>Actinomycetota</taxon>
        <taxon>Actinomycetes</taxon>
        <taxon>Geodermatophilales</taxon>
        <taxon>Geodermatophilaceae</taxon>
        <taxon>Geodermatophilus</taxon>
    </lineage>
</organism>
<feature type="domain" description="Histidine kinase" evidence="14">
    <location>
        <begin position="280"/>
        <end position="502"/>
    </location>
</feature>
<evidence type="ECO:0000256" key="1">
    <source>
        <dbReference type="ARBA" id="ARBA00000085"/>
    </source>
</evidence>
<dbReference type="PROSITE" id="PS50109">
    <property type="entry name" value="HIS_KIN"/>
    <property type="match status" value="1"/>
</dbReference>
<feature type="transmembrane region" description="Helical" evidence="13">
    <location>
        <begin position="186"/>
        <end position="204"/>
    </location>
</feature>
<evidence type="ECO:0000313" key="16">
    <source>
        <dbReference type="EMBL" id="SFT47449.1"/>
    </source>
</evidence>
<evidence type="ECO:0000256" key="4">
    <source>
        <dbReference type="ARBA" id="ARBA00012438"/>
    </source>
</evidence>
<evidence type="ECO:0000256" key="13">
    <source>
        <dbReference type="SAM" id="Phobius"/>
    </source>
</evidence>
<dbReference type="CDD" id="cd00082">
    <property type="entry name" value="HisKA"/>
    <property type="match status" value="1"/>
</dbReference>
<keyword evidence="9 13" id="KW-1133">Transmembrane helix</keyword>
<keyword evidence="6" id="KW-0808">Transferase</keyword>
<comment type="catalytic activity">
    <reaction evidence="1">
        <text>ATP + protein L-histidine = ADP + protein N-phospho-L-histidine.</text>
        <dbReference type="EC" id="2.7.13.3"/>
    </reaction>
</comment>
<feature type="compositionally biased region" description="Low complexity" evidence="12">
    <location>
        <begin position="527"/>
        <end position="541"/>
    </location>
</feature>
<dbReference type="STRING" id="1296565.SAMN05660657_01050"/>
<dbReference type="Pfam" id="PF00512">
    <property type="entry name" value="HisKA"/>
    <property type="match status" value="1"/>
</dbReference>
<evidence type="ECO:0000256" key="6">
    <source>
        <dbReference type="ARBA" id="ARBA00022679"/>
    </source>
</evidence>
<dbReference type="SUPFAM" id="SSF158472">
    <property type="entry name" value="HAMP domain-like"/>
    <property type="match status" value="1"/>
</dbReference>
<dbReference type="SUPFAM" id="SSF47384">
    <property type="entry name" value="Homodimeric domain of signal transducing histidine kinase"/>
    <property type="match status" value="1"/>
</dbReference>
<dbReference type="Pfam" id="PF02518">
    <property type="entry name" value="HATPase_c"/>
    <property type="match status" value="1"/>
</dbReference>
<dbReference type="InterPro" id="IPR036890">
    <property type="entry name" value="HATPase_C_sf"/>
</dbReference>
<gene>
    <name evidence="16" type="ORF">SAMN05660657_01050</name>
</gene>
<evidence type="ECO:0000256" key="3">
    <source>
        <dbReference type="ARBA" id="ARBA00004236"/>
    </source>
</evidence>
<accession>A0A1I6YA88</accession>
<evidence type="ECO:0000256" key="8">
    <source>
        <dbReference type="ARBA" id="ARBA00022777"/>
    </source>
</evidence>
<evidence type="ECO:0000259" key="15">
    <source>
        <dbReference type="PROSITE" id="PS50885"/>
    </source>
</evidence>
<comment type="cofactor">
    <cofactor evidence="2">
        <name>a divalent metal cation</name>
        <dbReference type="ChEBI" id="CHEBI:60240"/>
    </cofactor>
</comment>
<evidence type="ECO:0000259" key="14">
    <source>
        <dbReference type="PROSITE" id="PS50109"/>
    </source>
</evidence>
<dbReference type="Pfam" id="PF00672">
    <property type="entry name" value="HAMP"/>
    <property type="match status" value="1"/>
</dbReference>
<dbReference type="Gene3D" id="6.10.340.10">
    <property type="match status" value="1"/>
</dbReference>
<dbReference type="PANTHER" id="PTHR45436:SF5">
    <property type="entry name" value="SENSOR HISTIDINE KINASE TRCS"/>
    <property type="match status" value="1"/>
</dbReference>
<evidence type="ECO:0000256" key="11">
    <source>
        <dbReference type="ARBA" id="ARBA00023136"/>
    </source>
</evidence>
<dbReference type="SUPFAM" id="SSF55874">
    <property type="entry name" value="ATPase domain of HSP90 chaperone/DNA topoisomerase II/histidine kinase"/>
    <property type="match status" value="1"/>
</dbReference>
<dbReference type="Proteomes" id="UP000199546">
    <property type="component" value="Unassembled WGS sequence"/>
</dbReference>
<dbReference type="GO" id="GO:0005509">
    <property type="term" value="F:calcium ion binding"/>
    <property type="evidence" value="ECO:0007669"/>
    <property type="project" value="UniProtKB-ARBA"/>
</dbReference>
<keyword evidence="17" id="KW-1185">Reference proteome</keyword>
<evidence type="ECO:0000256" key="10">
    <source>
        <dbReference type="ARBA" id="ARBA00023012"/>
    </source>
</evidence>
<dbReference type="InterPro" id="IPR004358">
    <property type="entry name" value="Sig_transdc_His_kin-like_C"/>
</dbReference>
<evidence type="ECO:0000256" key="9">
    <source>
        <dbReference type="ARBA" id="ARBA00022989"/>
    </source>
</evidence>
<dbReference type="CDD" id="cd06225">
    <property type="entry name" value="HAMP"/>
    <property type="match status" value="1"/>
</dbReference>
<dbReference type="InterPro" id="IPR003594">
    <property type="entry name" value="HATPase_dom"/>
</dbReference>
<keyword evidence="8 16" id="KW-0418">Kinase</keyword>
<dbReference type="PANTHER" id="PTHR45436">
    <property type="entry name" value="SENSOR HISTIDINE KINASE YKOH"/>
    <property type="match status" value="1"/>
</dbReference>